<keyword evidence="4" id="KW-1185">Reference proteome</keyword>
<feature type="compositionally biased region" description="Polar residues" evidence="1">
    <location>
        <begin position="28"/>
        <end position="46"/>
    </location>
</feature>
<evidence type="ECO:0008006" key="5">
    <source>
        <dbReference type="Google" id="ProtNLM"/>
    </source>
</evidence>
<dbReference type="STRING" id="376489.A5892_03005"/>
<keyword evidence="2" id="KW-0732">Signal</keyword>
<dbReference type="AlphaFoldDB" id="A0A172YBG4"/>
<organism evidence="3 4">
    <name type="scientific">Halotalea alkalilenta</name>
    <dbReference type="NCBI Taxonomy" id="376489"/>
    <lineage>
        <taxon>Bacteria</taxon>
        <taxon>Pseudomonadati</taxon>
        <taxon>Pseudomonadota</taxon>
        <taxon>Gammaproteobacteria</taxon>
        <taxon>Oceanospirillales</taxon>
        <taxon>Halomonadaceae</taxon>
        <taxon>Halotalea</taxon>
    </lineage>
</organism>
<dbReference type="KEGG" id="haa:A5892_03005"/>
<evidence type="ECO:0000256" key="2">
    <source>
        <dbReference type="SAM" id="SignalP"/>
    </source>
</evidence>
<feature type="chain" id="PRO_5008004558" description="DUF680 domain-containing protein" evidence="2">
    <location>
        <begin position="25"/>
        <end position="93"/>
    </location>
</feature>
<dbReference type="Proteomes" id="UP000077875">
    <property type="component" value="Chromosome"/>
</dbReference>
<dbReference type="RefSeq" id="WP_064121542.1">
    <property type="nucleotide sequence ID" value="NZ_CP015243.1"/>
</dbReference>
<evidence type="ECO:0000313" key="3">
    <source>
        <dbReference type="EMBL" id="ANF56564.1"/>
    </source>
</evidence>
<sequence>MKALKLIVAASAIALGATSLQASASTYPSIDTQPGGNHAQITQSIDSRPGGNHAQTPSIDSRPGGNYVNVDYAAPSSALGSDERGLDTKPGSR</sequence>
<reference evidence="3 4" key="1">
    <citation type="submission" date="2016-04" db="EMBL/GenBank/DDBJ databases">
        <title>Complete Genome Sequence of Halotalea alkalilenta IHB B 13600.</title>
        <authorList>
            <person name="Swarnkar M.K."/>
            <person name="Sharma A."/>
            <person name="Kaushal K."/>
            <person name="Soni R."/>
            <person name="Rana S."/>
            <person name="Singh A.K."/>
            <person name="Gulati A."/>
        </authorList>
    </citation>
    <scope>NUCLEOTIDE SEQUENCE [LARGE SCALE GENOMIC DNA]</scope>
    <source>
        <strain evidence="3 4">IHB B 13600</strain>
    </source>
</reference>
<proteinExistence type="predicted"/>
<protein>
    <recommendedName>
        <fullName evidence="5">DUF680 domain-containing protein</fullName>
    </recommendedName>
</protein>
<dbReference type="EMBL" id="CP015243">
    <property type="protein sequence ID" value="ANF56564.1"/>
    <property type="molecule type" value="Genomic_DNA"/>
</dbReference>
<gene>
    <name evidence="3" type="ORF">A5892_03005</name>
</gene>
<feature type="region of interest" description="Disordered" evidence="1">
    <location>
        <begin position="28"/>
        <end position="93"/>
    </location>
</feature>
<feature type="signal peptide" evidence="2">
    <location>
        <begin position="1"/>
        <end position="24"/>
    </location>
</feature>
<evidence type="ECO:0000256" key="1">
    <source>
        <dbReference type="SAM" id="MobiDB-lite"/>
    </source>
</evidence>
<accession>A0A172YBG4</accession>
<evidence type="ECO:0000313" key="4">
    <source>
        <dbReference type="Proteomes" id="UP000077875"/>
    </source>
</evidence>
<name>A0A172YBG4_9GAMM</name>